<dbReference type="PANTHER" id="PTHR43135:SF3">
    <property type="entry name" value="ALPHA-D-RIBOSE 1-METHYLPHOSPHONATE 5-TRIPHOSPHATE DIPHOSPHATASE"/>
    <property type="match status" value="1"/>
</dbReference>
<keyword evidence="2" id="KW-1185">Reference proteome</keyword>
<name>A0ABW5WWY0_9STAP</name>
<dbReference type="EMBL" id="JBHUOQ010000004">
    <property type="protein sequence ID" value="MFD2830997.1"/>
    <property type="molecule type" value="Genomic_DNA"/>
</dbReference>
<protein>
    <recommendedName>
        <fullName evidence="3">Amidohydrolase-related domain-containing protein</fullName>
    </recommendedName>
</protein>
<dbReference type="Gene3D" id="1.20.58.520">
    <property type="entry name" value="Amidohydrolase"/>
    <property type="match status" value="1"/>
</dbReference>
<evidence type="ECO:0000313" key="1">
    <source>
        <dbReference type="EMBL" id="MFD2830997.1"/>
    </source>
</evidence>
<dbReference type="InterPro" id="IPR032466">
    <property type="entry name" value="Metal_Hydrolase"/>
</dbReference>
<proteinExistence type="predicted"/>
<dbReference type="Proteomes" id="UP001597519">
    <property type="component" value="Unassembled WGS sequence"/>
</dbReference>
<dbReference type="Gene3D" id="2.30.40.10">
    <property type="entry name" value="Urease, subunit C, domain 1"/>
    <property type="match status" value="1"/>
</dbReference>
<dbReference type="RefSeq" id="WP_377774560.1">
    <property type="nucleotide sequence ID" value="NZ_JBHUOQ010000004.1"/>
</dbReference>
<comment type="caution">
    <text evidence="1">The sequence shown here is derived from an EMBL/GenBank/DDBJ whole genome shotgun (WGS) entry which is preliminary data.</text>
</comment>
<accession>A0ABW5WWY0</accession>
<gene>
    <name evidence="1" type="ORF">ACFSX4_11030</name>
</gene>
<sequence>MYRIKNVNWINLEEKKIEIKDIHIPGTVDLTIDGTGKYLMPGLVDMHTHITPASARHYLYSGVTSVRNTGGNFDLIHSIDRVSPKIYATYRFIDGDPGLWGPTSYGNISTNDTEQAAEAVDELYEQKARFVKVYGNIQENILKIVTDKSRSYNLEAAGDFLQSKSIDALKAARYGVTWLEHASGIIQSLYPDFHPNMPIEQFDALRAQEVDEDKLTGVLKSLIDQDVKIVPTLSLYAHLSKKGRSFNGEALSDSKQLQLFDNEEVFTVNRQFLEIETYLDSDFMEKQAWQLKMVKKITKKYLALCGEVYIGTDAPAGTWVYPGLSMIEELNEFKSLGLNAYEVLYKATVEARKVTGEDDGYILLNENPIEHFENILNIESVFVSGKHFTHTEIAGHRIDAEKMHLLIDEITNQ</sequence>
<dbReference type="Gene3D" id="3.40.50.10910">
    <property type="entry name" value="Amidohydrolase"/>
    <property type="match status" value="1"/>
</dbReference>
<organism evidence="1 2">
    <name type="scientific">Corticicoccus populi</name>
    <dbReference type="NCBI Taxonomy" id="1812821"/>
    <lineage>
        <taxon>Bacteria</taxon>
        <taxon>Bacillati</taxon>
        <taxon>Bacillota</taxon>
        <taxon>Bacilli</taxon>
        <taxon>Bacillales</taxon>
        <taxon>Staphylococcaceae</taxon>
        <taxon>Corticicoccus</taxon>
    </lineage>
</organism>
<evidence type="ECO:0008006" key="3">
    <source>
        <dbReference type="Google" id="ProtNLM"/>
    </source>
</evidence>
<dbReference type="InterPro" id="IPR051781">
    <property type="entry name" value="Metallo-dep_Hydrolase"/>
</dbReference>
<evidence type="ECO:0000313" key="2">
    <source>
        <dbReference type="Proteomes" id="UP001597519"/>
    </source>
</evidence>
<reference evidence="2" key="1">
    <citation type="journal article" date="2019" name="Int. J. Syst. Evol. Microbiol.">
        <title>The Global Catalogue of Microorganisms (GCM) 10K type strain sequencing project: providing services to taxonomists for standard genome sequencing and annotation.</title>
        <authorList>
            <consortium name="The Broad Institute Genomics Platform"/>
            <consortium name="The Broad Institute Genome Sequencing Center for Infectious Disease"/>
            <person name="Wu L."/>
            <person name="Ma J."/>
        </authorList>
    </citation>
    <scope>NUCLEOTIDE SEQUENCE [LARGE SCALE GENOMIC DNA]</scope>
    <source>
        <strain evidence="2">KCTC 33575</strain>
    </source>
</reference>
<dbReference type="Gene3D" id="3.30.110.90">
    <property type="entry name" value="Amidohydrolase"/>
    <property type="match status" value="1"/>
</dbReference>
<dbReference type="InterPro" id="IPR011059">
    <property type="entry name" value="Metal-dep_hydrolase_composite"/>
</dbReference>
<dbReference type="SUPFAM" id="SSF51556">
    <property type="entry name" value="Metallo-dependent hydrolases"/>
    <property type="match status" value="1"/>
</dbReference>
<dbReference type="PANTHER" id="PTHR43135">
    <property type="entry name" value="ALPHA-D-RIBOSE 1-METHYLPHOSPHONATE 5-TRIPHOSPHATE DIPHOSPHATASE"/>
    <property type="match status" value="1"/>
</dbReference>